<evidence type="ECO:0000256" key="1">
    <source>
        <dbReference type="SAM" id="SignalP"/>
    </source>
</evidence>
<dbReference type="AlphaFoldDB" id="A0A3L8PZL3"/>
<evidence type="ECO:0000313" key="3">
    <source>
        <dbReference type="Proteomes" id="UP000281474"/>
    </source>
</evidence>
<feature type="chain" id="PRO_5017945788" evidence="1">
    <location>
        <begin position="17"/>
        <end position="164"/>
    </location>
</feature>
<dbReference type="EMBL" id="QZEI01000032">
    <property type="protein sequence ID" value="RLV59532.1"/>
    <property type="molecule type" value="Genomic_DNA"/>
</dbReference>
<sequence>MKSLILLVALSTPAFAAKPVTVFGDWLVFQKGKEVITTSIPRNLSNRIFVIGIHADGTRYVSYTYPSRENCQNTNWDNRYVNVRGYNSRTSAIAGFLFYCSKTKQWELTGPAYVSTLLNFLNQGFPVIDVNFPDSKKTTNTYSLYGLEDALNYMFNKQNNFNQK</sequence>
<keyword evidence="1" id="KW-0732">Signal</keyword>
<gene>
    <name evidence="2" type="ORF">D5018_11725</name>
</gene>
<comment type="caution">
    <text evidence="2">The sequence shown here is derived from an EMBL/GenBank/DDBJ whole genome shotgun (WGS) entry which is preliminary data.</text>
</comment>
<evidence type="ECO:0000313" key="2">
    <source>
        <dbReference type="EMBL" id="RLV59532.1"/>
    </source>
</evidence>
<feature type="signal peptide" evidence="1">
    <location>
        <begin position="1"/>
        <end position="16"/>
    </location>
</feature>
<dbReference type="Proteomes" id="UP000281474">
    <property type="component" value="Unassembled WGS sequence"/>
</dbReference>
<protein>
    <submittedName>
        <fullName evidence="2">Uncharacterized protein</fullName>
    </submittedName>
</protein>
<name>A0A3L8PZL3_9GAMM</name>
<dbReference type="OrthoDB" id="9831600at2"/>
<dbReference type="RefSeq" id="WP_121839195.1">
    <property type="nucleotide sequence ID" value="NZ_ML014781.1"/>
</dbReference>
<keyword evidence="3" id="KW-1185">Reference proteome</keyword>
<proteinExistence type="predicted"/>
<reference evidence="2 3" key="1">
    <citation type="submission" date="2018-09" db="EMBL/GenBank/DDBJ databases">
        <title>Phylogeny of the Shewanellaceae, and recommendation for two new genera, Pseudoshewanella and Parashewanella.</title>
        <authorList>
            <person name="Wang G."/>
        </authorList>
    </citation>
    <scope>NUCLEOTIDE SEQUENCE [LARGE SCALE GENOMIC DNA]</scope>
    <source>
        <strain evidence="2 3">C51</strain>
    </source>
</reference>
<accession>A0A3L8PZL3</accession>
<organism evidence="2 3">
    <name type="scientific">Parashewanella curva</name>
    <dbReference type="NCBI Taxonomy" id="2338552"/>
    <lineage>
        <taxon>Bacteria</taxon>
        <taxon>Pseudomonadati</taxon>
        <taxon>Pseudomonadota</taxon>
        <taxon>Gammaproteobacteria</taxon>
        <taxon>Alteromonadales</taxon>
        <taxon>Shewanellaceae</taxon>
        <taxon>Parashewanella</taxon>
    </lineage>
</organism>